<evidence type="ECO:0000259" key="1">
    <source>
        <dbReference type="Pfam" id="PF11563"/>
    </source>
</evidence>
<feature type="non-terminal residue" evidence="2">
    <location>
        <position position="1"/>
    </location>
</feature>
<dbReference type="Pfam" id="PF11563">
    <property type="entry name" value="Protoglobin"/>
    <property type="match status" value="1"/>
</dbReference>
<proteinExistence type="predicted"/>
<sequence>YTNIDEDALYTSLYDRVDYLSKFINFSEDDMDCLAELSTLLLPMIPQLVDNVYYHFFKFDVTKKVFLPRAGGGMEGRTMGSLHELTLDAPQIEIRKKTFSMYLRKLVTCDFSQLSAWEYFDNVGLMHTGEPGLKHRKVMGRGGLRVDLMHLSITLAWTLDMLTPIILTNEEWPILHRVSILRALQKVLWIQNDLFARHY</sequence>
<dbReference type="PANTHER" id="PTHR42071:SF1">
    <property type="entry name" value="GLOBIN-SENSOR DOMAIN-CONTAINING PROTEIN"/>
    <property type="match status" value="1"/>
</dbReference>
<keyword evidence="4" id="KW-1185">Reference proteome</keyword>
<dbReference type="Proteomes" id="UP000054144">
    <property type="component" value="Unassembled WGS sequence"/>
</dbReference>
<dbReference type="EMBL" id="KN881694">
    <property type="protein sequence ID" value="KIY50079.1"/>
    <property type="molecule type" value="Genomic_DNA"/>
</dbReference>
<reference evidence="2 4" key="1">
    <citation type="journal article" date="2015" name="Fungal Genet. Biol.">
        <title>Evolution of novel wood decay mechanisms in Agaricales revealed by the genome sequences of Fistulina hepatica and Cylindrobasidium torrendii.</title>
        <authorList>
            <person name="Floudas D."/>
            <person name="Held B.W."/>
            <person name="Riley R."/>
            <person name="Nagy L.G."/>
            <person name="Koehler G."/>
            <person name="Ransdell A.S."/>
            <person name="Younus H."/>
            <person name="Chow J."/>
            <person name="Chiniquy J."/>
            <person name="Lipzen A."/>
            <person name="Tritt A."/>
            <person name="Sun H."/>
            <person name="Haridas S."/>
            <person name="LaButti K."/>
            <person name="Ohm R.A."/>
            <person name="Kues U."/>
            <person name="Blanchette R.A."/>
            <person name="Grigoriev I.V."/>
            <person name="Minto R.E."/>
            <person name="Hibbett D.S."/>
        </authorList>
    </citation>
    <scope>NUCLEOTIDE SEQUENCE [LARGE SCALE GENOMIC DNA]</scope>
    <source>
        <strain evidence="2 4">ATCC 64428</strain>
    </source>
</reference>
<organism evidence="2 4">
    <name type="scientific">Fistulina hepatica ATCC 64428</name>
    <dbReference type="NCBI Taxonomy" id="1128425"/>
    <lineage>
        <taxon>Eukaryota</taxon>
        <taxon>Fungi</taxon>
        <taxon>Dikarya</taxon>
        <taxon>Basidiomycota</taxon>
        <taxon>Agaricomycotina</taxon>
        <taxon>Agaricomycetes</taxon>
        <taxon>Agaricomycetidae</taxon>
        <taxon>Agaricales</taxon>
        <taxon>Fistulinaceae</taxon>
        <taxon>Fistulina</taxon>
    </lineage>
</organism>
<dbReference type="OrthoDB" id="10027058at2759"/>
<dbReference type="GO" id="GO:0020037">
    <property type="term" value="F:heme binding"/>
    <property type="evidence" value="ECO:0007669"/>
    <property type="project" value="InterPro"/>
</dbReference>
<name>A0A0D7AC85_9AGAR</name>
<accession>A0A0D7AC85</accession>
<dbReference type="EMBL" id="KN881863">
    <property type="protein sequence ID" value="KIY48019.1"/>
    <property type="molecule type" value="Genomic_DNA"/>
</dbReference>
<evidence type="ECO:0000313" key="3">
    <source>
        <dbReference type="EMBL" id="KIY50079.1"/>
    </source>
</evidence>
<dbReference type="Gene3D" id="1.10.490.10">
    <property type="entry name" value="Globins"/>
    <property type="match status" value="1"/>
</dbReference>
<evidence type="ECO:0000313" key="4">
    <source>
        <dbReference type="Proteomes" id="UP000054144"/>
    </source>
</evidence>
<feature type="non-terminal residue" evidence="2">
    <location>
        <position position="199"/>
    </location>
</feature>
<protein>
    <recommendedName>
        <fullName evidence="1">Globin-sensor domain-containing protein</fullName>
    </recommendedName>
</protein>
<feature type="domain" description="Globin-sensor" evidence="1">
    <location>
        <begin position="15"/>
        <end position="199"/>
    </location>
</feature>
<dbReference type="InterPro" id="IPR044398">
    <property type="entry name" value="Globin-sensor_dom"/>
</dbReference>
<dbReference type="PANTHER" id="PTHR42071">
    <property type="entry name" value="PROTOGLOBIN DOMAIN-CONTAINING PROTEIN"/>
    <property type="match status" value="1"/>
</dbReference>
<dbReference type="GO" id="GO:0019825">
    <property type="term" value="F:oxygen binding"/>
    <property type="evidence" value="ECO:0007669"/>
    <property type="project" value="InterPro"/>
</dbReference>
<dbReference type="InterPro" id="IPR012292">
    <property type="entry name" value="Globin/Proto"/>
</dbReference>
<dbReference type="AlphaFoldDB" id="A0A0D7AC85"/>
<gene>
    <name evidence="2" type="ORF">FISHEDRAFT_23609</name>
    <name evidence="3" type="ORF">FISHEDRAFT_24438</name>
</gene>
<evidence type="ECO:0000313" key="2">
    <source>
        <dbReference type="EMBL" id="KIY48019.1"/>
    </source>
</evidence>